<evidence type="ECO:0000259" key="5">
    <source>
        <dbReference type="Pfam" id="PF13354"/>
    </source>
</evidence>
<dbReference type="Gene3D" id="3.40.710.10">
    <property type="entry name" value="DD-peptidase/beta-lactamase superfamily"/>
    <property type="match status" value="1"/>
</dbReference>
<dbReference type="PANTHER" id="PTHR35333">
    <property type="entry name" value="BETA-LACTAMASE"/>
    <property type="match status" value="1"/>
</dbReference>
<evidence type="ECO:0000313" key="7">
    <source>
        <dbReference type="Proteomes" id="UP000461730"/>
    </source>
</evidence>
<comment type="catalytic activity">
    <reaction evidence="1">
        <text>a beta-lactam + H2O = a substituted beta-amino acid</text>
        <dbReference type="Rhea" id="RHEA:20401"/>
        <dbReference type="ChEBI" id="CHEBI:15377"/>
        <dbReference type="ChEBI" id="CHEBI:35627"/>
        <dbReference type="ChEBI" id="CHEBI:140347"/>
        <dbReference type="EC" id="3.5.2.6"/>
    </reaction>
</comment>
<dbReference type="InterPro" id="IPR012338">
    <property type="entry name" value="Beta-lactam/transpept-like"/>
</dbReference>
<evidence type="ECO:0000256" key="2">
    <source>
        <dbReference type="ARBA" id="ARBA00009009"/>
    </source>
</evidence>
<evidence type="ECO:0000256" key="4">
    <source>
        <dbReference type="SAM" id="SignalP"/>
    </source>
</evidence>
<reference evidence="6 7" key="1">
    <citation type="submission" date="2019-12" db="EMBL/GenBank/DDBJ databases">
        <title>Chitinophaga sp. strain ysch24 (GDMCC 1.1355), whole genome shotgun sequence.</title>
        <authorList>
            <person name="Zhang X."/>
        </authorList>
    </citation>
    <scope>NUCLEOTIDE SEQUENCE [LARGE SCALE GENOMIC DNA]</scope>
    <source>
        <strain evidence="7">ysch24</strain>
    </source>
</reference>
<dbReference type="AlphaFoldDB" id="A0A7K1UDT7"/>
<dbReference type="InterPro" id="IPR045155">
    <property type="entry name" value="Beta-lactam_cat"/>
</dbReference>
<protein>
    <recommendedName>
        <fullName evidence="3">beta-lactamase</fullName>
        <ecNumber evidence="3">3.5.2.6</ecNumber>
    </recommendedName>
</protein>
<accession>A0A7K1UDT7</accession>
<evidence type="ECO:0000313" key="6">
    <source>
        <dbReference type="EMBL" id="MVT12557.1"/>
    </source>
</evidence>
<dbReference type="RefSeq" id="WP_157309973.1">
    <property type="nucleotide sequence ID" value="NZ_WRXN01000030.1"/>
</dbReference>
<sequence length="295" mass="32022">MKNTTILSLLLLSTFLLPAHTHAQLNAIRQKIGPITSTAQGHVGVALKLLETGDTLSFGGNDRYPMQSVFKVPLAIAILDQVDKGRLSLSQKITIRKEELRPTWSPIRKKYPEGTVMSLSDVLAYTVSQSDNNGCDILFRLLGGTAYVNKYIHSLGIDSINIVATEEDMSKAWEVQYTDWSTPLAIVQLMEGIHKGSWLSKSSNDFLLKIMTETNTGPGRIKGLLPANAVVAHKTGTSDTNAQGITAATNDAGIITLPGGKHLAIVVFVSDARAAEKTRDEVIAKIARLCWDALQ</sequence>
<dbReference type="EMBL" id="WRXN01000030">
    <property type="protein sequence ID" value="MVT12557.1"/>
    <property type="molecule type" value="Genomic_DNA"/>
</dbReference>
<dbReference type="PRINTS" id="PR00118">
    <property type="entry name" value="BLACTAMASEA"/>
</dbReference>
<name>A0A7K1UDT7_9BACT</name>
<organism evidence="6 7">
    <name type="scientific">Chitinophaga tropicalis</name>
    <dbReference type="NCBI Taxonomy" id="2683588"/>
    <lineage>
        <taxon>Bacteria</taxon>
        <taxon>Pseudomonadati</taxon>
        <taxon>Bacteroidota</taxon>
        <taxon>Chitinophagia</taxon>
        <taxon>Chitinophagales</taxon>
        <taxon>Chitinophagaceae</taxon>
        <taxon>Chitinophaga</taxon>
    </lineage>
</organism>
<dbReference type="InterPro" id="IPR000871">
    <property type="entry name" value="Beta-lactam_class-A"/>
</dbReference>
<proteinExistence type="inferred from homology"/>
<dbReference type="Proteomes" id="UP000461730">
    <property type="component" value="Unassembled WGS sequence"/>
</dbReference>
<evidence type="ECO:0000256" key="3">
    <source>
        <dbReference type="ARBA" id="ARBA00012865"/>
    </source>
</evidence>
<feature type="signal peptide" evidence="4">
    <location>
        <begin position="1"/>
        <end position="23"/>
    </location>
</feature>
<gene>
    <name evidence="6" type="primary">bla</name>
    <name evidence="6" type="ORF">GO493_30175</name>
</gene>
<keyword evidence="4" id="KW-0732">Signal</keyword>
<comment type="caution">
    <text evidence="6">The sequence shown here is derived from an EMBL/GenBank/DDBJ whole genome shotgun (WGS) entry which is preliminary data.</text>
</comment>
<comment type="similarity">
    <text evidence="2">Belongs to the class-A beta-lactamase family.</text>
</comment>
<dbReference type="GO" id="GO:0008800">
    <property type="term" value="F:beta-lactamase activity"/>
    <property type="evidence" value="ECO:0007669"/>
    <property type="project" value="UniProtKB-EC"/>
</dbReference>
<dbReference type="GO" id="GO:0046677">
    <property type="term" value="P:response to antibiotic"/>
    <property type="evidence" value="ECO:0007669"/>
    <property type="project" value="InterPro"/>
</dbReference>
<feature type="chain" id="PRO_5029829443" description="beta-lactamase" evidence="4">
    <location>
        <begin position="24"/>
        <end position="295"/>
    </location>
</feature>
<dbReference type="PANTHER" id="PTHR35333:SF3">
    <property type="entry name" value="BETA-LACTAMASE-TYPE TRANSPEPTIDASE FOLD CONTAINING PROTEIN"/>
    <property type="match status" value="1"/>
</dbReference>
<keyword evidence="7" id="KW-1185">Reference proteome</keyword>
<dbReference type="EC" id="3.5.2.6" evidence="3"/>
<evidence type="ECO:0000256" key="1">
    <source>
        <dbReference type="ARBA" id="ARBA00001526"/>
    </source>
</evidence>
<dbReference type="SUPFAM" id="SSF56601">
    <property type="entry name" value="beta-lactamase/transpeptidase-like"/>
    <property type="match status" value="1"/>
</dbReference>
<feature type="domain" description="Beta-lactamase class A catalytic" evidence="5">
    <location>
        <begin position="44"/>
        <end position="269"/>
    </location>
</feature>
<dbReference type="Pfam" id="PF13354">
    <property type="entry name" value="Beta-lactamase2"/>
    <property type="match status" value="1"/>
</dbReference>
<dbReference type="GO" id="GO:0030655">
    <property type="term" value="P:beta-lactam antibiotic catabolic process"/>
    <property type="evidence" value="ECO:0007669"/>
    <property type="project" value="InterPro"/>
</dbReference>
<dbReference type="NCBIfam" id="NF012099">
    <property type="entry name" value="SubclassA2"/>
    <property type="match status" value="1"/>
</dbReference>
<dbReference type="NCBIfam" id="NF033103">
    <property type="entry name" value="bla_class_A"/>
    <property type="match status" value="1"/>
</dbReference>